<evidence type="ECO:0000256" key="2">
    <source>
        <dbReference type="SAM" id="Phobius"/>
    </source>
</evidence>
<protein>
    <submittedName>
        <fullName evidence="4">Uncharacterized protein</fullName>
    </submittedName>
</protein>
<feature type="transmembrane region" description="Helical" evidence="2">
    <location>
        <begin position="436"/>
        <end position="458"/>
    </location>
</feature>
<keyword evidence="2" id="KW-0812">Transmembrane</keyword>
<feature type="transmembrane region" description="Helical" evidence="2">
    <location>
        <begin position="360"/>
        <end position="382"/>
    </location>
</feature>
<dbReference type="STRING" id="33528.ENSGAFP00000011771"/>
<dbReference type="Pfam" id="PF04749">
    <property type="entry name" value="PLAC8"/>
    <property type="match status" value="3"/>
</dbReference>
<feature type="non-terminal residue" evidence="4">
    <location>
        <position position="604"/>
    </location>
</feature>
<dbReference type="AlphaFoldDB" id="A0A315VDA6"/>
<keyword evidence="3" id="KW-0732">Signal</keyword>
<comment type="similarity">
    <text evidence="1">Belongs to the cornifelin family.</text>
</comment>
<proteinExistence type="inferred from homology"/>
<feature type="chain" id="PRO_5016450846" evidence="3">
    <location>
        <begin position="20"/>
        <end position="604"/>
    </location>
</feature>
<keyword evidence="2" id="KW-0472">Membrane</keyword>
<evidence type="ECO:0000256" key="3">
    <source>
        <dbReference type="SAM" id="SignalP"/>
    </source>
</evidence>
<feature type="signal peptide" evidence="3">
    <location>
        <begin position="1"/>
        <end position="19"/>
    </location>
</feature>
<dbReference type="NCBIfam" id="TIGR01571">
    <property type="entry name" value="A_thal_Cys_rich"/>
    <property type="match status" value="3"/>
</dbReference>
<dbReference type="Proteomes" id="UP000250572">
    <property type="component" value="Unassembled WGS sequence"/>
</dbReference>
<keyword evidence="5" id="KW-1185">Reference proteome</keyword>
<evidence type="ECO:0000313" key="4">
    <source>
        <dbReference type="EMBL" id="PWA21221.1"/>
    </source>
</evidence>
<keyword evidence="2" id="KW-1133">Transmembrane helix</keyword>
<feature type="transmembrane region" description="Helical" evidence="2">
    <location>
        <begin position="394"/>
        <end position="424"/>
    </location>
</feature>
<accession>A0A315VDA6</accession>
<dbReference type="InterPro" id="IPR006461">
    <property type="entry name" value="PLAC_motif_containing"/>
</dbReference>
<feature type="non-terminal residue" evidence="4">
    <location>
        <position position="1"/>
    </location>
</feature>
<organism evidence="4 5">
    <name type="scientific">Gambusia affinis</name>
    <name type="common">Western mosquitofish</name>
    <name type="synonym">Heterandria affinis</name>
    <dbReference type="NCBI Taxonomy" id="33528"/>
    <lineage>
        <taxon>Eukaryota</taxon>
        <taxon>Metazoa</taxon>
        <taxon>Chordata</taxon>
        <taxon>Craniata</taxon>
        <taxon>Vertebrata</taxon>
        <taxon>Euteleostomi</taxon>
        <taxon>Actinopterygii</taxon>
        <taxon>Neopterygii</taxon>
        <taxon>Teleostei</taxon>
        <taxon>Neoteleostei</taxon>
        <taxon>Acanthomorphata</taxon>
        <taxon>Ovalentaria</taxon>
        <taxon>Atherinomorphae</taxon>
        <taxon>Cyprinodontiformes</taxon>
        <taxon>Poeciliidae</taxon>
        <taxon>Poeciliinae</taxon>
        <taxon>Gambusia</taxon>
    </lineage>
</organism>
<evidence type="ECO:0000256" key="1">
    <source>
        <dbReference type="ARBA" id="ARBA00009024"/>
    </source>
</evidence>
<reference evidence="4 5" key="1">
    <citation type="journal article" date="2018" name="G3 (Bethesda)">
        <title>A High-Quality Reference Genome for the Invasive Mosquitofish Gambusia affinis Using a Chicago Library.</title>
        <authorList>
            <person name="Hoffberg S.L."/>
            <person name="Troendle N.J."/>
            <person name="Glenn T.C."/>
            <person name="Mahmud O."/>
            <person name="Louha S."/>
            <person name="Chalopin D."/>
            <person name="Bennetzen J.L."/>
            <person name="Mauricio R."/>
        </authorList>
    </citation>
    <scope>NUCLEOTIDE SEQUENCE [LARGE SCALE GENOMIC DNA]</scope>
    <source>
        <strain evidence="4">NE01/NJP1002.9</strain>
        <tissue evidence="4">Muscle</tissue>
    </source>
</reference>
<evidence type="ECO:0000313" key="5">
    <source>
        <dbReference type="Proteomes" id="UP000250572"/>
    </source>
</evidence>
<comment type="caution">
    <text evidence="4">The sequence shown here is derived from an EMBL/GenBank/DDBJ whole genome shotgun (WGS) entry which is preliminary data.</text>
</comment>
<dbReference type="PANTHER" id="PTHR15907">
    <property type="entry name" value="DUF614 FAMILY PROTEIN-RELATED"/>
    <property type="match status" value="1"/>
</dbReference>
<sequence length="604" mass="65992">CYGFWCCPCLACTVSGLFGQNRCLPLCDICSPAVLSAFGIPLCVPPAGLAMRVGIRQKYEIKGSLCKDIATSCVCVWCSWCQLHRELKYRKHTPAVVAMAFGAALALPALFQEDLERTPVCLDVAMVSGADHALPALFQGDLERAVGSPYVILISPAALSLRVAMRHKYGFHLQGHCCVLLLPNVCLVSDVSRVKISQKVPHRHQHAGCYGFWCCPFLACTVSRRFGEHTCLPLIDGLVSATVLVFGTPVMIPPVALSLRASIRNKRGLKGSLSNDICSSCCCVWCSWCQMHRELKEETPLTVVAQQPQTLQPPTVINVQANPVMMALLGFKTLPHILVGFKISPHILVGFMGFKIFLQILVGFKILFKILVGFKILLNILIGWQNLPSESGKLVYLTAVQIAVLVSCYGFWCWPCLACTVSGLFQENYCLPLCDILTPAVLAACGIPLIVPPAAISLRASIRHKYRIKGSLCEDMAISCFCVWCSWCQMHRELKGGAPVTVVQQPQQHTTVINVQANPVMTVNQNPSPPPAGFQNPVMFQNPPQYPAGFQNPPQYPGGYQNPPQYSEVPKLLCISISCTVLASFKESNCLPLCNILTPSACEA</sequence>
<name>A0A315VDA6_GAMAF</name>
<dbReference type="EMBL" id="NHOQ01001911">
    <property type="protein sequence ID" value="PWA21221.1"/>
    <property type="molecule type" value="Genomic_DNA"/>
</dbReference>
<gene>
    <name evidence="4" type="ORF">CCH79_00009442</name>
</gene>